<evidence type="ECO:0000256" key="6">
    <source>
        <dbReference type="ARBA" id="ARBA00023170"/>
    </source>
</evidence>
<dbReference type="GO" id="GO:0004965">
    <property type="term" value="F:G protein-coupled GABA receptor activity"/>
    <property type="evidence" value="ECO:0007669"/>
    <property type="project" value="InterPro"/>
</dbReference>
<dbReference type="PANTHER" id="PTHR10519:SF20">
    <property type="entry name" value="G-PROTEIN COUPLED RECEPTOR 156-RELATED"/>
    <property type="match status" value="1"/>
</dbReference>
<evidence type="ECO:0000256" key="2">
    <source>
        <dbReference type="ARBA" id="ARBA00022692"/>
    </source>
</evidence>
<gene>
    <name evidence="11" type="ORF">TDUB1175_LOCUS10999</name>
</gene>
<feature type="transmembrane region" description="Helical" evidence="9">
    <location>
        <begin position="325"/>
        <end position="348"/>
    </location>
</feature>
<dbReference type="InterPro" id="IPR000337">
    <property type="entry name" value="GPCR_3"/>
</dbReference>
<accession>A0A7R9Z946</accession>
<keyword evidence="5 9" id="KW-0472">Membrane</keyword>
<keyword evidence="7" id="KW-0325">Glycoprotein</keyword>
<dbReference type="PRINTS" id="PR01176">
    <property type="entry name" value="GABABRECEPTR"/>
</dbReference>
<proteinExistence type="predicted"/>
<evidence type="ECO:0000256" key="9">
    <source>
        <dbReference type="SAM" id="Phobius"/>
    </source>
</evidence>
<protein>
    <recommendedName>
        <fullName evidence="10">G-protein coupled receptors family 3 profile domain-containing protein</fullName>
    </recommendedName>
</protein>
<evidence type="ECO:0000256" key="5">
    <source>
        <dbReference type="ARBA" id="ARBA00023136"/>
    </source>
</evidence>
<evidence type="ECO:0000256" key="3">
    <source>
        <dbReference type="ARBA" id="ARBA00022989"/>
    </source>
</evidence>
<evidence type="ECO:0000256" key="1">
    <source>
        <dbReference type="ARBA" id="ARBA00004141"/>
    </source>
</evidence>
<evidence type="ECO:0000259" key="10">
    <source>
        <dbReference type="PROSITE" id="PS50259"/>
    </source>
</evidence>
<evidence type="ECO:0000256" key="8">
    <source>
        <dbReference type="ARBA" id="ARBA00023224"/>
    </source>
</evidence>
<evidence type="ECO:0000313" key="11">
    <source>
        <dbReference type="EMBL" id="CAD8312210.1"/>
    </source>
</evidence>
<keyword evidence="3 9" id="KW-1133">Transmembrane helix</keyword>
<reference evidence="11" key="1">
    <citation type="submission" date="2021-01" db="EMBL/GenBank/DDBJ databases">
        <authorList>
            <person name="Corre E."/>
            <person name="Pelletier E."/>
            <person name="Niang G."/>
            <person name="Scheremetjew M."/>
            <person name="Finn R."/>
            <person name="Kale V."/>
            <person name="Holt S."/>
            <person name="Cochrane G."/>
            <person name="Meng A."/>
            <person name="Brown T."/>
            <person name="Cohen L."/>
        </authorList>
    </citation>
    <scope>NUCLEOTIDE SEQUENCE</scope>
    <source>
        <strain evidence="11">CCMP147</strain>
    </source>
</reference>
<organism evidence="11">
    <name type="scientific">Pseudictyota dubia</name>
    <dbReference type="NCBI Taxonomy" id="2749911"/>
    <lineage>
        <taxon>Eukaryota</taxon>
        <taxon>Sar</taxon>
        <taxon>Stramenopiles</taxon>
        <taxon>Ochrophyta</taxon>
        <taxon>Bacillariophyta</taxon>
        <taxon>Mediophyceae</taxon>
        <taxon>Biddulphiophycidae</taxon>
        <taxon>Eupodiscales</taxon>
        <taxon>Odontellaceae</taxon>
        <taxon>Pseudictyota</taxon>
    </lineage>
</organism>
<dbReference type="PROSITE" id="PS50259">
    <property type="entry name" value="G_PROTEIN_RECEP_F3_4"/>
    <property type="match status" value="1"/>
</dbReference>
<dbReference type="PRINTS" id="PR00248">
    <property type="entry name" value="GPCRMGR"/>
</dbReference>
<dbReference type="EMBL" id="HBED01021979">
    <property type="protein sequence ID" value="CAD8312210.1"/>
    <property type="molecule type" value="Transcribed_RNA"/>
</dbReference>
<dbReference type="AlphaFoldDB" id="A0A7R9Z946"/>
<evidence type="ECO:0000256" key="4">
    <source>
        <dbReference type="ARBA" id="ARBA00023040"/>
    </source>
</evidence>
<keyword evidence="6" id="KW-0675">Receptor</keyword>
<keyword evidence="8" id="KW-0807">Transducer</keyword>
<keyword evidence="2 9" id="KW-0812">Transmembrane</keyword>
<feature type="transmembrane region" description="Helical" evidence="9">
    <location>
        <begin position="399"/>
        <end position="420"/>
    </location>
</feature>
<dbReference type="InterPro" id="IPR017978">
    <property type="entry name" value="GPCR_3_C"/>
</dbReference>
<sequence>MDFLQTADSCPPQTFWAEEKLACMPCPQASNVAFSDEILSLQTESGSSATSVKGRVVLVNREVFPVSFIPKAIPSWIEFTADSSINATSLVVGAPPTPLDPGEAVALEFAVKSSLLEVGTAHGTVSFGVLDGGMNPGCVGRDATFDVAARVTPAPEMNQLGGIRGFGLALSGIVVCASLLFAAWVRWHRNTRVVKAHQPIFLIQICLGVLVIGTTIIPLSIDDGIASDRGCDVACMATPWLLSMGLTISFAALFSKLWRINKLFNTRSFQRTRVREKDVLIPFSVMFALNFTFLLVWTLADPLRWVRKPVDNEAWNTYGTCAGEGAVSTAMFALAVAVNAIALFLAFFQAYKARNISDEFSESKYLGIALYSWIQVFFVGLPILFLIDDSNPGAKYFLSVALIVVICMSMLLLIFVPILLKFQNPQQPSVIVSGISQTRPSESIDMTSSGIATSGHTISGTTSKKQVRLSIPEA</sequence>
<feature type="transmembrane region" description="Helical" evidence="9">
    <location>
        <begin position="368"/>
        <end position="387"/>
    </location>
</feature>
<name>A0A7R9Z946_9STRA</name>
<feature type="transmembrane region" description="Helical" evidence="9">
    <location>
        <begin position="279"/>
        <end position="300"/>
    </location>
</feature>
<feature type="transmembrane region" description="Helical" evidence="9">
    <location>
        <begin position="166"/>
        <end position="187"/>
    </location>
</feature>
<dbReference type="CDD" id="cd15047">
    <property type="entry name" value="7tmC_GABA-B-like"/>
    <property type="match status" value="1"/>
</dbReference>
<feature type="transmembrane region" description="Helical" evidence="9">
    <location>
        <begin position="199"/>
        <end position="220"/>
    </location>
</feature>
<dbReference type="PANTHER" id="PTHR10519">
    <property type="entry name" value="GABA-B RECEPTOR"/>
    <property type="match status" value="1"/>
</dbReference>
<dbReference type="InterPro" id="IPR002455">
    <property type="entry name" value="GPCR3_GABA-B"/>
</dbReference>
<feature type="transmembrane region" description="Helical" evidence="9">
    <location>
        <begin position="240"/>
        <end position="258"/>
    </location>
</feature>
<evidence type="ECO:0000256" key="7">
    <source>
        <dbReference type="ARBA" id="ARBA00023180"/>
    </source>
</evidence>
<keyword evidence="4" id="KW-0297">G-protein coupled receptor</keyword>
<feature type="domain" description="G-protein coupled receptors family 3 profile" evidence="10">
    <location>
        <begin position="233"/>
        <end position="417"/>
    </location>
</feature>
<dbReference type="Pfam" id="PF00003">
    <property type="entry name" value="7tm_3"/>
    <property type="match status" value="1"/>
</dbReference>
<dbReference type="GO" id="GO:0038039">
    <property type="term" value="C:G protein-coupled receptor heterodimeric complex"/>
    <property type="evidence" value="ECO:0007669"/>
    <property type="project" value="TreeGrafter"/>
</dbReference>
<comment type="subcellular location">
    <subcellularLocation>
        <location evidence="1">Membrane</location>
        <topology evidence="1">Multi-pass membrane protein</topology>
    </subcellularLocation>
</comment>